<dbReference type="Proteomes" id="UP000627292">
    <property type="component" value="Unassembled WGS sequence"/>
</dbReference>
<dbReference type="CDD" id="cd18821">
    <property type="entry name" value="GH43_Pc3Gal43A-like"/>
    <property type="match status" value="1"/>
</dbReference>
<dbReference type="AlphaFoldDB" id="A0A917IT64"/>
<dbReference type="PANTHER" id="PTHR22925:SF3">
    <property type="entry name" value="GLYCOSYL HYDROLASE FAMILY PROTEIN 43"/>
    <property type="match status" value="1"/>
</dbReference>
<evidence type="ECO:0008006" key="7">
    <source>
        <dbReference type="Google" id="ProtNLM"/>
    </source>
</evidence>
<dbReference type="SUPFAM" id="SSF75005">
    <property type="entry name" value="Arabinanase/levansucrase/invertase"/>
    <property type="match status" value="1"/>
</dbReference>
<keyword evidence="6" id="KW-1185">Reference proteome</keyword>
<sequence length="510" mass="57043">MTLIKKYERLIHDYQPATPASSIFGHQPSGYLYGFLKLQWNMKILSRLALLSGMALATTTHAQQVRYNAISSGTPWTDDQGNAVSAHGACILKEGTTFYLFGERHTDTCNRFAGFNCYSSSDLYNWKFESIALPVQPSGKMGPDHVGERVKVMKCPKTAEFVMFMHADTLGYTNQFVGYATASTVTGPYTFKGPLLFNGKPIRKWDMGTFQDEDGKGYVLLHGGDIYQLAEDYSSITAMVHKNMTHGFESPAIFRKDSLYYFLGSDLTGWERNDNTYFTATALAGPWTKRGFFAPAGSLTFNSQTTFVLPVTGSKQTTYMYMGDRWSFPRQATAATYVWQPLVVKGVELSLPVWRESWQLNTKTGVVADLVWKGTTIPVTDKKRVQEYGSWKQVKVEGATLLRSDVKEDSLVFRFSGKRVALYGLSDSTGGYAAIIIRNAAGAAVCNATVDMYCKYPVKALTFISPLLPAANYTLTVKVKGEHWYWMDKKKNRFGAKGTYITVEKIKIIE</sequence>
<evidence type="ECO:0000256" key="1">
    <source>
        <dbReference type="ARBA" id="ARBA00009865"/>
    </source>
</evidence>
<keyword evidence="3 4" id="KW-0326">Glycosidase</keyword>
<name>A0A917IT64_9BACT</name>
<proteinExistence type="inferred from homology"/>
<accession>A0A917IT64</accession>
<reference evidence="5" key="2">
    <citation type="submission" date="2020-09" db="EMBL/GenBank/DDBJ databases">
        <authorList>
            <person name="Sun Q."/>
            <person name="Zhou Y."/>
        </authorList>
    </citation>
    <scope>NUCLEOTIDE SEQUENCE</scope>
    <source>
        <strain evidence="5">CGMCC 1.15290</strain>
    </source>
</reference>
<organism evidence="5 6">
    <name type="scientific">Filimonas zeae</name>
    <dbReference type="NCBI Taxonomy" id="1737353"/>
    <lineage>
        <taxon>Bacteria</taxon>
        <taxon>Pseudomonadati</taxon>
        <taxon>Bacteroidota</taxon>
        <taxon>Chitinophagia</taxon>
        <taxon>Chitinophagales</taxon>
        <taxon>Chitinophagaceae</taxon>
        <taxon>Filimonas</taxon>
    </lineage>
</organism>
<comment type="caution">
    <text evidence="5">The sequence shown here is derived from an EMBL/GenBank/DDBJ whole genome shotgun (WGS) entry which is preliminary data.</text>
</comment>
<dbReference type="InterPro" id="IPR006710">
    <property type="entry name" value="Glyco_hydro_43"/>
</dbReference>
<evidence type="ECO:0000313" key="6">
    <source>
        <dbReference type="Proteomes" id="UP000627292"/>
    </source>
</evidence>
<dbReference type="InterPro" id="IPR023296">
    <property type="entry name" value="Glyco_hydro_beta-prop_sf"/>
</dbReference>
<protein>
    <recommendedName>
        <fullName evidence="7">Glycosyl hydrolase family 43</fullName>
    </recommendedName>
</protein>
<evidence type="ECO:0000256" key="3">
    <source>
        <dbReference type="ARBA" id="ARBA00023295"/>
    </source>
</evidence>
<dbReference type="Gene3D" id="2.115.10.20">
    <property type="entry name" value="Glycosyl hydrolase domain, family 43"/>
    <property type="match status" value="1"/>
</dbReference>
<dbReference type="GO" id="GO:0004553">
    <property type="term" value="F:hydrolase activity, hydrolyzing O-glycosyl compounds"/>
    <property type="evidence" value="ECO:0007669"/>
    <property type="project" value="InterPro"/>
</dbReference>
<evidence type="ECO:0000256" key="2">
    <source>
        <dbReference type="ARBA" id="ARBA00022801"/>
    </source>
</evidence>
<reference evidence="5" key="1">
    <citation type="journal article" date="2014" name="Int. J. Syst. Evol. Microbiol.">
        <title>Complete genome sequence of Corynebacterium casei LMG S-19264T (=DSM 44701T), isolated from a smear-ripened cheese.</title>
        <authorList>
            <consortium name="US DOE Joint Genome Institute (JGI-PGF)"/>
            <person name="Walter F."/>
            <person name="Albersmeier A."/>
            <person name="Kalinowski J."/>
            <person name="Ruckert C."/>
        </authorList>
    </citation>
    <scope>NUCLEOTIDE SEQUENCE</scope>
    <source>
        <strain evidence="5">CGMCC 1.15290</strain>
    </source>
</reference>
<keyword evidence="2 4" id="KW-0378">Hydrolase</keyword>
<evidence type="ECO:0000256" key="4">
    <source>
        <dbReference type="RuleBase" id="RU361187"/>
    </source>
</evidence>
<dbReference type="GO" id="GO:0005975">
    <property type="term" value="P:carbohydrate metabolic process"/>
    <property type="evidence" value="ECO:0007669"/>
    <property type="project" value="InterPro"/>
</dbReference>
<dbReference type="PANTHER" id="PTHR22925">
    <property type="entry name" value="GLYCOSYL HYDROLASE 43 FAMILY MEMBER"/>
    <property type="match status" value="1"/>
</dbReference>
<dbReference type="Gene3D" id="2.60.120.260">
    <property type="entry name" value="Galactose-binding domain-like"/>
    <property type="match status" value="1"/>
</dbReference>
<dbReference type="Pfam" id="PF04616">
    <property type="entry name" value="Glyco_hydro_43"/>
    <property type="match status" value="1"/>
</dbReference>
<comment type="similarity">
    <text evidence="1 4">Belongs to the glycosyl hydrolase 43 family.</text>
</comment>
<gene>
    <name evidence="5" type="ORF">GCM10011379_14680</name>
</gene>
<dbReference type="EMBL" id="BMIB01000002">
    <property type="protein sequence ID" value="GGH63596.1"/>
    <property type="molecule type" value="Genomic_DNA"/>
</dbReference>
<evidence type="ECO:0000313" key="5">
    <source>
        <dbReference type="EMBL" id="GGH63596.1"/>
    </source>
</evidence>